<feature type="region of interest" description="Disordered" evidence="1">
    <location>
        <begin position="66"/>
        <end position="97"/>
    </location>
</feature>
<dbReference type="AlphaFoldDB" id="A0A0J9WMZ2"/>
<gene>
    <name evidence="2" type="ORF">FOXG_19652</name>
</gene>
<proteinExistence type="predicted"/>
<dbReference type="RefSeq" id="XP_018244422.1">
    <property type="nucleotide sequence ID" value="XM_018399915.1"/>
</dbReference>
<reference evidence="2" key="1">
    <citation type="submission" date="2007-04" db="EMBL/GenBank/DDBJ databases">
        <authorList>
            <consortium name="The Broad Institute Genome Sequencing Platform"/>
            <person name="Birren B."/>
            <person name="Lander E."/>
            <person name="Galagan J."/>
            <person name="Nusbaum C."/>
            <person name="Devon K."/>
            <person name="Ma L.-J."/>
            <person name="Jaffe D."/>
            <person name="Butler J."/>
            <person name="Alvarez P."/>
            <person name="Gnerre S."/>
            <person name="Grabherr M."/>
            <person name="Kleber M."/>
            <person name="Mauceli E."/>
            <person name="Brockman W."/>
            <person name="MacCallum I.A."/>
            <person name="Young S."/>
            <person name="LaButti K."/>
            <person name="DeCaprio D."/>
            <person name="Crawford M."/>
            <person name="Koehrsen M."/>
            <person name="Engels R."/>
            <person name="Montgomery P."/>
            <person name="Pearson M."/>
            <person name="Howarth C."/>
            <person name="Larson L."/>
            <person name="White J."/>
            <person name="O'Leary S."/>
            <person name="Kodira C."/>
            <person name="Zeng Q."/>
            <person name="Yandava C."/>
            <person name="Alvarado L."/>
            <person name="Kistler C."/>
            <person name="Shim W.-B."/>
            <person name="Kang S."/>
            <person name="Woloshuk C."/>
        </authorList>
    </citation>
    <scope>NUCLEOTIDE SEQUENCE</scope>
    <source>
        <strain evidence="2">4287</strain>
    </source>
</reference>
<evidence type="ECO:0000313" key="3">
    <source>
        <dbReference type="Proteomes" id="UP000009097"/>
    </source>
</evidence>
<dbReference type="VEuPathDB" id="FungiDB:FOXG_19652"/>
<reference evidence="2" key="2">
    <citation type="journal article" date="2010" name="Nature">
        <title>Comparative genomics reveals mobile pathogenicity chromosomes in Fusarium.</title>
        <authorList>
            <person name="Ma L.J."/>
            <person name="van der Does H.C."/>
            <person name="Borkovich K.A."/>
            <person name="Coleman J.J."/>
            <person name="Daboussi M.J."/>
            <person name="Di Pietro A."/>
            <person name="Dufresne M."/>
            <person name="Freitag M."/>
            <person name="Grabherr M."/>
            <person name="Henrissat B."/>
            <person name="Houterman P.M."/>
            <person name="Kang S."/>
            <person name="Shim W.B."/>
            <person name="Woloshuk C."/>
            <person name="Xie X."/>
            <person name="Xu J.R."/>
            <person name="Antoniw J."/>
            <person name="Baker S.E."/>
            <person name="Bluhm B.H."/>
            <person name="Breakspear A."/>
            <person name="Brown D.W."/>
            <person name="Butchko R.A."/>
            <person name="Chapman S."/>
            <person name="Coulson R."/>
            <person name="Coutinho P.M."/>
            <person name="Danchin E.G."/>
            <person name="Diener A."/>
            <person name="Gale L.R."/>
            <person name="Gardiner D.M."/>
            <person name="Goff S."/>
            <person name="Hammond-Kosack K.E."/>
            <person name="Hilburn K."/>
            <person name="Hua-Van A."/>
            <person name="Jonkers W."/>
            <person name="Kazan K."/>
            <person name="Kodira C.D."/>
            <person name="Koehrsen M."/>
            <person name="Kumar L."/>
            <person name="Lee Y.H."/>
            <person name="Li L."/>
            <person name="Manners J.M."/>
            <person name="Miranda-Saavedra D."/>
            <person name="Mukherjee M."/>
            <person name="Park G."/>
            <person name="Park J."/>
            <person name="Park S.Y."/>
            <person name="Proctor R.H."/>
            <person name="Regev A."/>
            <person name="Ruiz-Roldan M.C."/>
            <person name="Sain D."/>
            <person name="Sakthikumar S."/>
            <person name="Sykes S."/>
            <person name="Schwartz D.C."/>
            <person name="Turgeon B.G."/>
            <person name="Wapinski I."/>
            <person name="Yoder O."/>
            <person name="Young S."/>
            <person name="Zeng Q."/>
            <person name="Zhou S."/>
            <person name="Galagan J."/>
            <person name="Cuomo C.A."/>
            <person name="Kistler H.C."/>
            <person name="Rep M."/>
        </authorList>
    </citation>
    <scope>NUCLEOTIDE SEQUENCE [LARGE SCALE GENOMIC DNA]</scope>
    <source>
        <strain evidence="2">4287</strain>
    </source>
</reference>
<dbReference type="GeneID" id="28960358"/>
<name>A0A0J9WMZ2_FUSO4</name>
<dbReference type="KEGG" id="fox:FOXG_19652"/>
<evidence type="ECO:0000313" key="2">
    <source>
        <dbReference type="EMBL" id="KNB06377.1"/>
    </source>
</evidence>
<organism evidence="2 3">
    <name type="scientific">Fusarium oxysporum f. sp. lycopersici (strain 4287 / CBS 123668 / FGSC 9935 / NRRL 34936)</name>
    <name type="common">Fusarium vascular wilt of tomato</name>
    <dbReference type="NCBI Taxonomy" id="426428"/>
    <lineage>
        <taxon>Eukaryota</taxon>
        <taxon>Fungi</taxon>
        <taxon>Dikarya</taxon>
        <taxon>Ascomycota</taxon>
        <taxon>Pezizomycotina</taxon>
        <taxon>Sordariomycetes</taxon>
        <taxon>Hypocreomycetidae</taxon>
        <taxon>Hypocreales</taxon>
        <taxon>Nectriaceae</taxon>
        <taxon>Fusarium</taxon>
        <taxon>Fusarium oxysporum species complex</taxon>
    </lineage>
</organism>
<dbReference type="Proteomes" id="UP000009097">
    <property type="component" value="Unassembled WGS sequence"/>
</dbReference>
<evidence type="ECO:0000256" key="1">
    <source>
        <dbReference type="SAM" id="MobiDB-lite"/>
    </source>
</evidence>
<sequence>MEFGLEKLEGYFVLDNAGNSNIGVEALGQMLGFNPSKHRLRCTAHIANLVAMKIMYGKDLRAFETEGDGYSSRPPGQPRVLAAQGYPRQAPHHYADY</sequence>
<protein>
    <submittedName>
        <fullName evidence="2">Uncharacterized protein</fullName>
    </submittedName>
</protein>
<accession>A0A0J9WMZ2</accession>
<dbReference type="EMBL" id="DS231704">
    <property type="protein sequence ID" value="KNB06377.1"/>
    <property type="molecule type" value="Genomic_DNA"/>
</dbReference>